<dbReference type="Gene3D" id="1.25.10.100">
    <property type="match status" value="1"/>
</dbReference>
<evidence type="ECO:0000256" key="3">
    <source>
        <dbReference type="SAM" id="Phobius"/>
    </source>
</evidence>
<dbReference type="GO" id="GO:0051879">
    <property type="term" value="F:Hsp90 protein binding"/>
    <property type="evidence" value="ECO:0007669"/>
    <property type="project" value="TreeGrafter"/>
</dbReference>
<keyword evidence="3" id="KW-0472">Membrane</keyword>
<keyword evidence="2" id="KW-0963">Cytoplasm</keyword>
<dbReference type="GO" id="GO:0005737">
    <property type="term" value="C:cytoplasm"/>
    <property type="evidence" value="ECO:0007669"/>
    <property type="project" value="UniProtKB-SubCell"/>
</dbReference>
<dbReference type="SUPFAM" id="SSF48371">
    <property type="entry name" value="ARM repeat"/>
    <property type="match status" value="2"/>
</dbReference>
<organism evidence="5 6">
    <name type="scientific">Sungouiella intermedia</name>
    <dbReference type="NCBI Taxonomy" id="45354"/>
    <lineage>
        <taxon>Eukaryota</taxon>
        <taxon>Fungi</taxon>
        <taxon>Dikarya</taxon>
        <taxon>Ascomycota</taxon>
        <taxon>Saccharomycotina</taxon>
        <taxon>Pichiomycetes</taxon>
        <taxon>Metschnikowiaceae</taxon>
        <taxon>Sungouiella</taxon>
    </lineage>
</organism>
<keyword evidence="3" id="KW-1133">Transmembrane helix</keyword>
<dbReference type="Pfam" id="PF11701">
    <property type="entry name" value="UNC45-central"/>
    <property type="match status" value="1"/>
</dbReference>
<dbReference type="InterPro" id="IPR016024">
    <property type="entry name" value="ARM-type_fold"/>
</dbReference>
<accession>A0A1L0BFK5</accession>
<sequence length="752" mass="83491">MEELFQNLSIDSDVSELIQQGTSLSKSQWQTLEKQLKEKHEHLKFLKILQEFPENTLKAVLAHHHASTLIVLLVDTESCGKSVLESVKQTISISYPPDQLQFYLNICLNVCLRYPALAMIVFPSLMELLASINETVHNVVVLTLTLICRQNPDESAALVVKFLDSAIVLQSCSELLFFAALETFFPIFPSQVKAIYISNKCKDGILEKVSQLPPQPEGADSVLAEQILRAVSLSCIDEETRKFNMEHYLDLFIAGANLLQNKSIVALSLLCLIKLWNFSSIEKKISLQTVLEKTQNLMRTCEVGEEYVHYVIEALSYLSLGASVKQSLRLDEEVSEKLLLVLETEKNSSVIYGALVVFLNLSEIKGRGGSEDASTVNYLKSISLPNKNDIRDDEATIKLFNESLVENHKLVGTLRGLDLKTESIITQAVQIIFNLSQSSNKSIQRAIVSQGGLTLLLKYLTEHSTIKKGTDRTEAFATSEGALFTRLSSLRALAIICRSVNPKLLISEFDIKTAVPFLVELLGPEVSDYTTSNISTDDATAALGASITSFDRLCGLLALTNLSSLQEKYLTAIIIRRAFDGHLKDLMIDSSIADIQKAAWELINNLIADPQMLAKFFNTDNAESMKNLDVLAKMLHSRDVDLQIVIAGLLANATLEFGLVLMVILSKKEIFAKLFEIASIIMQTQASNDDLLIRVCSFLLNIVETASLQKQLEGIQNNKPLKAGIKNVVLTTKNKDIMLTIREIIEAGQLKF</sequence>
<dbReference type="Gene3D" id="1.25.10.10">
    <property type="entry name" value="Leucine-rich Repeat Variant"/>
    <property type="match status" value="1"/>
</dbReference>
<keyword evidence="6" id="KW-1185">Reference proteome</keyword>
<protein>
    <submittedName>
        <fullName evidence="5">CIC11C00000005936</fullName>
    </submittedName>
</protein>
<evidence type="ECO:0000259" key="4">
    <source>
        <dbReference type="Pfam" id="PF11701"/>
    </source>
</evidence>
<dbReference type="InterPro" id="IPR011989">
    <property type="entry name" value="ARM-like"/>
</dbReference>
<dbReference type="Proteomes" id="UP000182334">
    <property type="component" value="Chromosome II"/>
</dbReference>
<dbReference type="EMBL" id="LT635757">
    <property type="protein sequence ID" value="SGZ49867.1"/>
    <property type="molecule type" value="Genomic_DNA"/>
</dbReference>
<dbReference type="STRING" id="45354.A0A1L0BFK5"/>
<name>A0A1L0BFK5_9ASCO</name>
<evidence type="ECO:0000313" key="6">
    <source>
        <dbReference type="Proteomes" id="UP000182334"/>
    </source>
</evidence>
<evidence type="ECO:0000256" key="1">
    <source>
        <dbReference type="ARBA" id="ARBA00004496"/>
    </source>
</evidence>
<dbReference type="OrthoDB" id="5574718at2759"/>
<dbReference type="AlphaFoldDB" id="A0A1L0BFK5"/>
<comment type="subcellular location">
    <subcellularLocation>
        <location evidence="1">Cytoplasm</location>
    </subcellularLocation>
</comment>
<dbReference type="InterPro" id="IPR024660">
    <property type="entry name" value="UCS_central_dom"/>
</dbReference>
<feature type="domain" description="UNC-45/Cro1/She4 central" evidence="4">
    <location>
        <begin position="131"/>
        <end position="275"/>
    </location>
</feature>
<proteinExistence type="predicted"/>
<evidence type="ECO:0000256" key="2">
    <source>
        <dbReference type="ARBA" id="ARBA00022490"/>
    </source>
</evidence>
<feature type="transmembrane region" description="Helical" evidence="3">
    <location>
        <begin position="644"/>
        <end position="665"/>
    </location>
</feature>
<dbReference type="PANTHER" id="PTHR45994:SF1">
    <property type="entry name" value="FI21225P1"/>
    <property type="match status" value="1"/>
</dbReference>
<reference evidence="5 6" key="1">
    <citation type="submission" date="2016-10" db="EMBL/GenBank/DDBJ databases">
        <authorList>
            <person name="de Groot N.N."/>
        </authorList>
    </citation>
    <scope>NUCLEOTIDE SEQUENCE [LARGE SCALE GENOMIC DNA]</scope>
    <source>
        <strain evidence="5 6">CBS 141442</strain>
    </source>
</reference>
<evidence type="ECO:0000313" key="5">
    <source>
        <dbReference type="EMBL" id="SGZ49867.1"/>
    </source>
</evidence>
<gene>
    <name evidence="5" type="ORF">SAMEA4029010_CIC11G00000005936</name>
</gene>
<dbReference type="PANTHER" id="PTHR45994">
    <property type="entry name" value="FI21225P1"/>
    <property type="match status" value="1"/>
</dbReference>
<keyword evidence="3" id="KW-0812">Transmembrane</keyword>